<protein>
    <submittedName>
        <fullName evidence="1">Uncharacterized protein</fullName>
    </submittedName>
</protein>
<name>A0A223P3J9_9SPHI</name>
<sequence>MKKNGWILLLFCFACTQKPKGPVVTVSASDNNRSVKFKGLDYAILSEINRDTTRGIWENLLPVYRMPADTDLKNYQPVQHGLYTVIDSAVVFTPDTPLIKGKTYFMRYYRFKGENIWDYIKGKKRLGGVGHTDLVIKLQR</sequence>
<dbReference type="KEGG" id="muc:MuYL_4773"/>
<keyword evidence="2" id="KW-1185">Reference proteome</keyword>
<evidence type="ECO:0000313" key="2">
    <source>
        <dbReference type="Proteomes" id="UP000215002"/>
    </source>
</evidence>
<dbReference type="RefSeq" id="WP_094572650.1">
    <property type="nucleotide sequence ID" value="NZ_CP022743.1"/>
</dbReference>
<reference evidence="1 2" key="1">
    <citation type="submission" date="2017-08" db="EMBL/GenBank/DDBJ databases">
        <title>Complete genome sequence of Mucilaginibacter sp. strain BJC16-A31.</title>
        <authorList>
            <consortium name="Henan University of Science and Technology"/>
            <person name="You X."/>
        </authorList>
    </citation>
    <scope>NUCLEOTIDE SEQUENCE [LARGE SCALE GENOMIC DNA]</scope>
    <source>
        <strain evidence="1 2">BJC16-A31</strain>
    </source>
</reference>
<evidence type="ECO:0000313" key="1">
    <source>
        <dbReference type="EMBL" id="ASU36656.1"/>
    </source>
</evidence>
<organism evidence="1 2">
    <name type="scientific">Mucilaginibacter xinganensis</name>
    <dbReference type="NCBI Taxonomy" id="1234841"/>
    <lineage>
        <taxon>Bacteria</taxon>
        <taxon>Pseudomonadati</taxon>
        <taxon>Bacteroidota</taxon>
        <taxon>Sphingobacteriia</taxon>
        <taxon>Sphingobacteriales</taxon>
        <taxon>Sphingobacteriaceae</taxon>
        <taxon>Mucilaginibacter</taxon>
    </lineage>
</organism>
<gene>
    <name evidence="1" type="ORF">MuYL_4773</name>
</gene>
<proteinExistence type="predicted"/>
<accession>A0A223P3J9</accession>
<dbReference type="AlphaFoldDB" id="A0A223P3J9"/>
<dbReference type="OrthoDB" id="794736at2"/>
<dbReference type="EMBL" id="CP022743">
    <property type="protein sequence ID" value="ASU36656.1"/>
    <property type="molecule type" value="Genomic_DNA"/>
</dbReference>
<dbReference type="Proteomes" id="UP000215002">
    <property type="component" value="Chromosome"/>
</dbReference>